<gene>
    <name evidence="2" type="ORF">ACFFX0_00720</name>
</gene>
<evidence type="ECO:0000256" key="1">
    <source>
        <dbReference type="SAM" id="MobiDB-lite"/>
    </source>
</evidence>
<evidence type="ECO:0000313" key="3">
    <source>
        <dbReference type="Proteomes" id="UP001589575"/>
    </source>
</evidence>
<name>A0ABV5FSY6_9MICC</name>
<dbReference type="Proteomes" id="UP001589575">
    <property type="component" value="Unassembled WGS sequence"/>
</dbReference>
<feature type="compositionally biased region" description="Low complexity" evidence="1">
    <location>
        <begin position="1"/>
        <end position="11"/>
    </location>
</feature>
<organism evidence="2 3">
    <name type="scientific">Citricoccus parietis</name>
    <dbReference type="NCBI Taxonomy" id="592307"/>
    <lineage>
        <taxon>Bacteria</taxon>
        <taxon>Bacillati</taxon>
        <taxon>Actinomycetota</taxon>
        <taxon>Actinomycetes</taxon>
        <taxon>Micrococcales</taxon>
        <taxon>Micrococcaceae</taxon>
        <taxon>Citricoccus</taxon>
    </lineage>
</organism>
<accession>A0ABV5FSY6</accession>
<feature type="compositionally biased region" description="Basic and acidic residues" evidence="1">
    <location>
        <begin position="49"/>
        <end position="62"/>
    </location>
</feature>
<evidence type="ECO:0000313" key="2">
    <source>
        <dbReference type="EMBL" id="MFB9069798.1"/>
    </source>
</evidence>
<sequence>MPVASRGTVNTRRTRRDDDGRRAGRDRPVLGVPVPLDPPRSAACGGQGEGRRRAHGGDREFRWNTPREQVPQRTVQDRGSGGQGRATRQPGCGGAQVPGVAVVASGLDGDRAQRVGACGRVGGRGGV</sequence>
<reference evidence="2 3" key="1">
    <citation type="submission" date="2024-09" db="EMBL/GenBank/DDBJ databases">
        <authorList>
            <person name="Sun Q."/>
            <person name="Mori K."/>
        </authorList>
    </citation>
    <scope>NUCLEOTIDE SEQUENCE [LARGE SCALE GENOMIC DNA]</scope>
    <source>
        <strain evidence="2 3">CCM 7609</strain>
    </source>
</reference>
<dbReference type="EMBL" id="JBHMFI010000001">
    <property type="protein sequence ID" value="MFB9069798.1"/>
    <property type="molecule type" value="Genomic_DNA"/>
</dbReference>
<feature type="compositionally biased region" description="Basic and acidic residues" evidence="1">
    <location>
        <begin position="15"/>
        <end position="28"/>
    </location>
</feature>
<keyword evidence="3" id="KW-1185">Reference proteome</keyword>
<protein>
    <submittedName>
        <fullName evidence="2">Uncharacterized protein</fullName>
    </submittedName>
</protein>
<proteinExistence type="predicted"/>
<comment type="caution">
    <text evidence="2">The sequence shown here is derived from an EMBL/GenBank/DDBJ whole genome shotgun (WGS) entry which is preliminary data.</text>
</comment>
<feature type="region of interest" description="Disordered" evidence="1">
    <location>
        <begin position="1"/>
        <end position="95"/>
    </location>
</feature>